<evidence type="ECO:0000313" key="4">
    <source>
        <dbReference type="Proteomes" id="UP000033035"/>
    </source>
</evidence>
<dbReference type="SUPFAM" id="SSF50044">
    <property type="entry name" value="SH3-domain"/>
    <property type="match status" value="1"/>
</dbReference>
<feature type="domain" description="SH3" evidence="2">
    <location>
        <begin position="6"/>
        <end position="64"/>
    </location>
</feature>
<keyword evidence="4" id="KW-1185">Reference proteome</keyword>
<organism evidence="3 4">
    <name type="scientific">Parabacteroides gordonii MS-1 = DSM 23371</name>
    <dbReference type="NCBI Taxonomy" id="1203610"/>
    <lineage>
        <taxon>Bacteria</taxon>
        <taxon>Pseudomonadati</taxon>
        <taxon>Bacteroidota</taxon>
        <taxon>Bacteroidia</taxon>
        <taxon>Bacteroidales</taxon>
        <taxon>Tannerellaceae</taxon>
        <taxon>Parabacteroides</taxon>
    </lineage>
</organism>
<reference evidence="3 4" key="1">
    <citation type="submission" date="2013-04" db="EMBL/GenBank/DDBJ databases">
        <title>The Genome Sequence of Parabacteroides gordonii DSM 23371.</title>
        <authorList>
            <consortium name="The Broad Institute Genomics Platform"/>
            <person name="Earl A."/>
            <person name="Ward D."/>
            <person name="Feldgarden M."/>
            <person name="Gevers D."/>
            <person name="Martens E."/>
            <person name="Sakamoto M."/>
            <person name="Benno Y."/>
            <person name="Suzuki N."/>
            <person name="Matsunaga N."/>
            <person name="Koshihara K."/>
            <person name="Seki M."/>
            <person name="Komiya H."/>
            <person name="Walker B."/>
            <person name="Young S."/>
            <person name="Zeng Q."/>
            <person name="Gargeya S."/>
            <person name="Fitzgerald M."/>
            <person name="Haas B."/>
            <person name="Abouelleil A."/>
            <person name="Allen A.W."/>
            <person name="Alvarado L."/>
            <person name="Arachchi H.M."/>
            <person name="Berlin A.M."/>
            <person name="Chapman S.B."/>
            <person name="Gainer-Dewar J."/>
            <person name="Goldberg J."/>
            <person name="Griggs A."/>
            <person name="Gujja S."/>
            <person name="Hansen M."/>
            <person name="Howarth C."/>
            <person name="Imamovic A."/>
            <person name="Ireland A."/>
            <person name="Larimer J."/>
            <person name="McCowan C."/>
            <person name="Murphy C."/>
            <person name="Pearson M."/>
            <person name="Poon T.W."/>
            <person name="Priest M."/>
            <person name="Roberts A."/>
            <person name="Saif S."/>
            <person name="Shea T."/>
            <person name="Sisk P."/>
            <person name="Sykes S."/>
            <person name="Wortman J."/>
            <person name="Nusbaum C."/>
            <person name="Birren B."/>
        </authorList>
    </citation>
    <scope>NUCLEOTIDE SEQUENCE [LARGE SCALE GENOMIC DNA]</scope>
    <source>
        <strain evidence="3 4">MS-1</strain>
    </source>
</reference>
<gene>
    <name evidence="3" type="ORF">HMPREF1536_04502</name>
</gene>
<dbReference type="InterPro" id="IPR001452">
    <property type="entry name" value="SH3_domain"/>
</dbReference>
<protein>
    <recommendedName>
        <fullName evidence="2">SH3 domain-containing protein</fullName>
    </recommendedName>
</protein>
<dbReference type="PATRIC" id="fig|1203610.3.peg.4589"/>
<dbReference type="AlphaFoldDB" id="A0A0F5IV85"/>
<dbReference type="Proteomes" id="UP000033035">
    <property type="component" value="Unassembled WGS sequence"/>
</dbReference>
<comment type="caution">
    <text evidence="3">The sequence shown here is derived from an EMBL/GenBank/DDBJ whole genome shotgun (WGS) entry which is preliminary data.</text>
</comment>
<evidence type="ECO:0000256" key="1">
    <source>
        <dbReference type="ARBA" id="ARBA00022443"/>
    </source>
</evidence>
<accession>A0A0F5IV85</accession>
<dbReference type="RefSeq" id="WP_044193193.1">
    <property type="nucleotide sequence ID" value="NZ_KE386763.1"/>
</dbReference>
<sequence>MKYLDKYIVVCKWVESYENPIILKKDEKVVVNLAIKETDPEWVNWVWCIAGNGMTGWVPIRCLKRSIELL</sequence>
<proteinExistence type="predicted"/>
<evidence type="ECO:0000259" key="2">
    <source>
        <dbReference type="Pfam" id="PF07653"/>
    </source>
</evidence>
<evidence type="ECO:0000313" key="3">
    <source>
        <dbReference type="EMBL" id="KKB49438.1"/>
    </source>
</evidence>
<dbReference type="HOGENOM" id="CLU_2754211_0_0_10"/>
<dbReference type="EMBL" id="AQHW01000025">
    <property type="protein sequence ID" value="KKB49438.1"/>
    <property type="molecule type" value="Genomic_DNA"/>
</dbReference>
<dbReference type="Pfam" id="PF07653">
    <property type="entry name" value="SH3_2"/>
    <property type="match status" value="1"/>
</dbReference>
<name>A0A0F5IV85_9BACT</name>
<keyword evidence="1" id="KW-0728">SH3 domain</keyword>
<dbReference type="STRING" id="1203610.HMPREF1536_04502"/>
<dbReference type="InterPro" id="IPR036028">
    <property type="entry name" value="SH3-like_dom_sf"/>
</dbReference>